<proteinExistence type="predicted"/>
<dbReference type="Gene3D" id="1.10.10.10">
    <property type="entry name" value="Winged helix-like DNA-binding domain superfamily/Winged helix DNA-binding domain"/>
    <property type="match status" value="1"/>
</dbReference>
<dbReference type="InterPro" id="IPR027417">
    <property type="entry name" value="P-loop_NTPase"/>
</dbReference>
<keyword evidence="2" id="KW-0433">Leucine-rich repeat</keyword>
<evidence type="ECO:0000256" key="4">
    <source>
        <dbReference type="ARBA" id="ARBA00022741"/>
    </source>
</evidence>
<evidence type="ECO:0000256" key="5">
    <source>
        <dbReference type="ARBA" id="ARBA00022840"/>
    </source>
</evidence>
<evidence type="ECO:0000256" key="3">
    <source>
        <dbReference type="ARBA" id="ARBA00022737"/>
    </source>
</evidence>
<dbReference type="InterPro" id="IPR050647">
    <property type="entry name" value="Plant_LRR-RLKs"/>
</dbReference>
<keyword evidence="5" id="KW-0067">ATP-binding</keyword>
<dbReference type="PANTHER" id="PTHR48056:SF81">
    <property type="entry name" value="RECEPTOR PROTEIN-TYROSINE KINASE CEPR1"/>
    <property type="match status" value="1"/>
</dbReference>
<dbReference type="Proteomes" id="UP000653797">
    <property type="component" value="Unassembled WGS sequence"/>
</dbReference>
<dbReference type="GO" id="GO:0016020">
    <property type="term" value="C:membrane"/>
    <property type="evidence" value="ECO:0007669"/>
    <property type="project" value="UniProtKB-SubCell"/>
</dbReference>
<evidence type="ECO:0000313" key="8">
    <source>
        <dbReference type="Proteomes" id="UP000653797"/>
    </source>
</evidence>
<comment type="subcellular location">
    <subcellularLocation>
        <location evidence="1">Membrane</location>
        <topology evidence="1">Single-pass membrane protein</topology>
    </subcellularLocation>
</comment>
<dbReference type="RefSeq" id="WP_191040584.1">
    <property type="nucleotide sequence ID" value="NZ_JACXAA010000007.1"/>
</dbReference>
<dbReference type="InterPro" id="IPR055414">
    <property type="entry name" value="LRR_R13L4/SHOC2-like"/>
</dbReference>
<evidence type="ECO:0000256" key="2">
    <source>
        <dbReference type="ARBA" id="ARBA00022614"/>
    </source>
</evidence>
<dbReference type="SMART" id="SM00365">
    <property type="entry name" value="LRR_SD22"/>
    <property type="match status" value="3"/>
</dbReference>
<keyword evidence="8" id="KW-1185">Reference proteome</keyword>
<dbReference type="InterPro" id="IPR000157">
    <property type="entry name" value="TIR_dom"/>
</dbReference>
<dbReference type="InterPro" id="IPR032675">
    <property type="entry name" value="LRR_dom_sf"/>
</dbReference>
<reference evidence="7" key="1">
    <citation type="submission" date="2020-09" db="EMBL/GenBank/DDBJ databases">
        <authorList>
            <person name="Kim M.K."/>
        </authorList>
    </citation>
    <scope>NUCLEOTIDE SEQUENCE</scope>
    <source>
        <strain evidence="7">BT704</strain>
    </source>
</reference>
<dbReference type="Pfam" id="PF23598">
    <property type="entry name" value="LRR_14"/>
    <property type="match status" value="1"/>
</dbReference>
<keyword evidence="4" id="KW-0547">Nucleotide-binding</keyword>
<feature type="domain" description="TIR" evidence="6">
    <location>
        <begin position="884"/>
        <end position="1037"/>
    </location>
</feature>
<dbReference type="InterPro" id="IPR036388">
    <property type="entry name" value="WH-like_DNA-bd_sf"/>
</dbReference>
<evidence type="ECO:0000313" key="7">
    <source>
        <dbReference type="EMBL" id="MBD2754953.1"/>
    </source>
</evidence>
<dbReference type="InterPro" id="IPR006553">
    <property type="entry name" value="Leu-rich_rpt_Cys-con_subtyp"/>
</dbReference>
<dbReference type="AlphaFoldDB" id="A0A927B441"/>
<dbReference type="SMART" id="SM00368">
    <property type="entry name" value="LRR_RI"/>
    <property type="match status" value="4"/>
</dbReference>
<dbReference type="SMART" id="SM00255">
    <property type="entry name" value="TIR"/>
    <property type="match status" value="1"/>
</dbReference>
<dbReference type="InterPro" id="IPR003591">
    <property type="entry name" value="Leu-rich_rpt_typical-subtyp"/>
</dbReference>
<dbReference type="PANTHER" id="PTHR48056">
    <property type="entry name" value="LRR RECEPTOR-LIKE SERINE/THREONINE-PROTEIN KINASE-RELATED"/>
    <property type="match status" value="1"/>
</dbReference>
<dbReference type="InterPro" id="IPR057263">
    <property type="entry name" value="COR-B"/>
</dbReference>
<comment type="caution">
    <text evidence="7">The sequence shown here is derived from an EMBL/GenBank/DDBJ whole genome shotgun (WGS) entry which is preliminary data.</text>
</comment>
<dbReference type="SUPFAM" id="SSF52540">
    <property type="entry name" value="P-loop containing nucleoside triphosphate hydrolases"/>
    <property type="match status" value="1"/>
</dbReference>
<keyword evidence="3" id="KW-0677">Repeat</keyword>
<gene>
    <name evidence="7" type="ORF">IC230_18770</name>
</gene>
<dbReference type="Pfam" id="PF08477">
    <property type="entry name" value="Roc"/>
    <property type="match status" value="1"/>
</dbReference>
<dbReference type="EMBL" id="JACXAA010000007">
    <property type="protein sequence ID" value="MBD2754953.1"/>
    <property type="molecule type" value="Genomic_DNA"/>
</dbReference>
<dbReference type="Pfam" id="PF25497">
    <property type="entry name" value="COR-B"/>
    <property type="match status" value="1"/>
</dbReference>
<dbReference type="SUPFAM" id="SSF52047">
    <property type="entry name" value="RNI-like"/>
    <property type="match status" value="1"/>
</dbReference>
<dbReference type="Gene3D" id="3.80.10.10">
    <property type="entry name" value="Ribonuclease Inhibitor"/>
    <property type="match status" value="2"/>
</dbReference>
<protein>
    <submittedName>
        <fullName evidence="7">Leucine-rich repeat domain-containing protein</fullName>
    </submittedName>
</protein>
<accession>A0A927B441</accession>
<dbReference type="GO" id="GO:0007165">
    <property type="term" value="P:signal transduction"/>
    <property type="evidence" value="ECO:0007669"/>
    <property type="project" value="InterPro"/>
</dbReference>
<dbReference type="Gene3D" id="3.40.50.300">
    <property type="entry name" value="P-loop containing nucleotide triphosphate hydrolases"/>
    <property type="match status" value="1"/>
</dbReference>
<dbReference type="SMART" id="SM00367">
    <property type="entry name" value="LRR_CC"/>
    <property type="match status" value="5"/>
</dbReference>
<evidence type="ECO:0000256" key="1">
    <source>
        <dbReference type="ARBA" id="ARBA00004167"/>
    </source>
</evidence>
<dbReference type="GO" id="GO:0005524">
    <property type="term" value="F:ATP binding"/>
    <property type="evidence" value="ECO:0007669"/>
    <property type="project" value="UniProtKB-KW"/>
</dbReference>
<organism evidence="7 8">
    <name type="scientific">Spirosoma validum</name>
    <dbReference type="NCBI Taxonomy" id="2771355"/>
    <lineage>
        <taxon>Bacteria</taxon>
        <taxon>Pseudomonadati</taxon>
        <taxon>Bacteroidota</taxon>
        <taxon>Cytophagia</taxon>
        <taxon>Cytophagales</taxon>
        <taxon>Cytophagaceae</taxon>
        <taxon>Spirosoma</taxon>
    </lineage>
</organism>
<dbReference type="Gene3D" id="3.30.310.200">
    <property type="match status" value="1"/>
</dbReference>
<dbReference type="SUPFAM" id="SSF52200">
    <property type="entry name" value="Toll/Interleukin receptor TIR domain"/>
    <property type="match status" value="1"/>
</dbReference>
<dbReference type="Pfam" id="PF13676">
    <property type="entry name" value="TIR_2"/>
    <property type="match status" value="1"/>
</dbReference>
<name>A0A927B441_9BACT</name>
<dbReference type="Gene3D" id="3.40.50.10140">
    <property type="entry name" value="Toll/interleukin-1 receptor homology (TIR) domain"/>
    <property type="match status" value="1"/>
</dbReference>
<dbReference type="SMART" id="SM00369">
    <property type="entry name" value="LRR_TYP"/>
    <property type="match status" value="7"/>
</dbReference>
<sequence length="1040" mass="118883">MTPPLALELINKAYAEKSTFLDLGNCGLTFIPEEITKLASFLKELNMGSYYYKLDQYVESENEGASNDFSNSEVDFNIFQKLALTGLFISKIHLSSSIIPPATNLTNLVSLQIAENALTDVQAEYIGANFKDLKSFDISRNQLSARGAQHIANNLEFLTSLNISENQVTDEGAQYIASNLKSLTSLDISYNRLTDEGVKCITNLESLIALQISSSKLTGLGVQYITTHLKNLISLDISFNSLTDAEAQQIAQYLKNLTRLDISSNQITDEGALHIAHNLKALTYLQISGNHLTARSAQAIATNLKSLNSLRISENQLRDNGIELLVNMPKLTFLFARDNRTDSIPETLLDNIKALRDYFKAEQLNKLVDNNFVKVILMGNTTSGKSSLANYLVDGTYIPGRKSTHGIQLWKWHTDPENPRNDLTVNIWDFGGQDYYHATHTLFRSAKTLFLFLHTDEESHKQSKPEENQYLKEEYWLANIQSLAGERSFAWFIQSKYEPDFTGTSVERIFLNAETAKKLVRNQFAISVKKTSENDLDSFRSFTYFRESLKTELQKLATEKLQASWVEIRDQHLVEWRKNKADLCMTKKMFWKKCQKAVADGPFQNDFSEKPEVFLKYLRDCGEIVWFENNAELKDQLYLSVDELTTELFKLLNKEYIDQQGSFTLSALTTVDQKALADYLKILLEFKLIFRKINTTDTFVVPQYLPENPYTIHFQQLIQIAYAIRFAYLPRSLVTQFLVTYANVEGSYYWRYGAFFRKGSFRLFVQMDAYQQTVAIHVSDGPTREKYSILKDLFEFFTQPERNELNRPGSMPLSKNRVMPSERFFLSDGARKTIQLSSDGVEFVTITNLEEAILNKITKVKSATGNYLTISPVMHQLLVSQAQIPKKIFLSYAHKDELYKKELDTHFAALKRSGLVETWQDREILAGDDWDKVIKEAIQHSDIVLLLLSPDFMASDYIWNTELPAAKEHGTEIIPLFIRPCDFEETQFAIYKQQGLPGYEGPKTDLDKAKTRWIVSSDFPNRDEGYLKIVEGVKAKLKTP</sequence>
<evidence type="ECO:0000259" key="6">
    <source>
        <dbReference type="PROSITE" id="PS50104"/>
    </source>
</evidence>
<dbReference type="PROSITE" id="PS50104">
    <property type="entry name" value="TIR"/>
    <property type="match status" value="1"/>
</dbReference>
<dbReference type="InterPro" id="IPR035897">
    <property type="entry name" value="Toll_tir_struct_dom_sf"/>
</dbReference>